<accession>A0AAD6T066</accession>
<name>A0AAD6T066_9AGAR</name>
<sequence length="243" mass="27400">MRAVNSAAEMKLQTQQTQSRNQGRYKGRGVNTTEREENRKLGVSFTDQATDPILQRRRPFGQDSQEHIPGREISKPNVVFRIQGITPEDSEAAQAKVEMTVKSKPRSGIIGPEETNTVQTTYSFIFRAPSKDRASLKPWVPRPRRTESRPLLLSAFELCATLGITAVSFLELLTCNIVKWRRGILAQSPVLCHPRDAILLEASLFAQEHDVLPGRCLFTVLRNRVTPRFFIPLVHLKTALARA</sequence>
<evidence type="ECO:0000313" key="2">
    <source>
        <dbReference type="EMBL" id="KAJ7036988.1"/>
    </source>
</evidence>
<keyword evidence="3" id="KW-1185">Reference proteome</keyword>
<gene>
    <name evidence="2" type="ORF">C8F04DRAFT_1181004</name>
</gene>
<feature type="compositionally biased region" description="Polar residues" evidence="1">
    <location>
        <begin position="12"/>
        <end position="22"/>
    </location>
</feature>
<reference evidence="2" key="1">
    <citation type="submission" date="2023-03" db="EMBL/GenBank/DDBJ databases">
        <title>Massive genome expansion in bonnet fungi (Mycena s.s.) driven by repeated elements and novel gene families across ecological guilds.</title>
        <authorList>
            <consortium name="Lawrence Berkeley National Laboratory"/>
            <person name="Harder C.B."/>
            <person name="Miyauchi S."/>
            <person name="Viragh M."/>
            <person name="Kuo A."/>
            <person name="Thoen E."/>
            <person name="Andreopoulos B."/>
            <person name="Lu D."/>
            <person name="Skrede I."/>
            <person name="Drula E."/>
            <person name="Henrissat B."/>
            <person name="Morin E."/>
            <person name="Kohler A."/>
            <person name="Barry K."/>
            <person name="LaButti K."/>
            <person name="Morin E."/>
            <person name="Salamov A."/>
            <person name="Lipzen A."/>
            <person name="Mereny Z."/>
            <person name="Hegedus B."/>
            <person name="Baldrian P."/>
            <person name="Stursova M."/>
            <person name="Weitz H."/>
            <person name="Taylor A."/>
            <person name="Grigoriev I.V."/>
            <person name="Nagy L.G."/>
            <person name="Martin F."/>
            <person name="Kauserud H."/>
        </authorList>
    </citation>
    <scope>NUCLEOTIDE SEQUENCE</scope>
    <source>
        <strain evidence="2">CBHHK200</strain>
    </source>
</reference>
<protein>
    <submittedName>
        <fullName evidence="2">Uncharacterized protein</fullName>
    </submittedName>
</protein>
<proteinExistence type="predicted"/>
<organism evidence="2 3">
    <name type="scientific">Mycena alexandri</name>
    <dbReference type="NCBI Taxonomy" id="1745969"/>
    <lineage>
        <taxon>Eukaryota</taxon>
        <taxon>Fungi</taxon>
        <taxon>Dikarya</taxon>
        <taxon>Basidiomycota</taxon>
        <taxon>Agaricomycotina</taxon>
        <taxon>Agaricomycetes</taxon>
        <taxon>Agaricomycetidae</taxon>
        <taxon>Agaricales</taxon>
        <taxon>Marasmiineae</taxon>
        <taxon>Mycenaceae</taxon>
        <taxon>Mycena</taxon>
    </lineage>
</organism>
<evidence type="ECO:0000256" key="1">
    <source>
        <dbReference type="SAM" id="MobiDB-lite"/>
    </source>
</evidence>
<comment type="caution">
    <text evidence="2">The sequence shown here is derived from an EMBL/GenBank/DDBJ whole genome shotgun (WGS) entry which is preliminary data.</text>
</comment>
<dbReference type="EMBL" id="JARJCM010000040">
    <property type="protein sequence ID" value="KAJ7036988.1"/>
    <property type="molecule type" value="Genomic_DNA"/>
</dbReference>
<feature type="region of interest" description="Disordered" evidence="1">
    <location>
        <begin position="1"/>
        <end position="37"/>
    </location>
</feature>
<evidence type="ECO:0000313" key="3">
    <source>
        <dbReference type="Proteomes" id="UP001218188"/>
    </source>
</evidence>
<dbReference type="AlphaFoldDB" id="A0AAD6T066"/>
<dbReference type="Proteomes" id="UP001218188">
    <property type="component" value="Unassembled WGS sequence"/>
</dbReference>